<comment type="subcellular location">
    <subcellularLocation>
        <location evidence="2">Cytoplasm</location>
    </subcellularLocation>
    <subcellularLocation>
        <location evidence="1">Nucleus</location>
    </subcellularLocation>
</comment>
<dbReference type="OrthoDB" id="7993183at2759"/>
<evidence type="ECO:0000256" key="12">
    <source>
        <dbReference type="SAM" id="MobiDB-lite"/>
    </source>
</evidence>
<dbReference type="Gene3D" id="1.10.238.10">
    <property type="entry name" value="EF-hand"/>
    <property type="match status" value="1"/>
</dbReference>
<evidence type="ECO:0000256" key="6">
    <source>
        <dbReference type="ARBA" id="ARBA00022999"/>
    </source>
</evidence>
<dbReference type="InterPro" id="IPR048988">
    <property type="entry name" value="STAT_linker"/>
</dbReference>
<dbReference type="SUPFAM" id="SSF49417">
    <property type="entry name" value="p53-like transcription factors"/>
    <property type="match status" value="1"/>
</dbReference>
<keyword evidence="11" id="KW-0539">Nucleus</keyword>
<evidence type="ECO:0000313" key="15">
    <source>
        <dbReference type="Proteomes" id="UP000094527"/>
    </source>
</evidence>
<keyword evidence="15" id="KW-1185">Reference proteome</keyword>
<evidence type="ECO:0000259" key="13">
    <source>
        <dbReference type="Pfam" id="PF21354"/>
    </source>
</evidence>
<dbReference type="InterPro" id="IPR001217">
    <property type="entry name" value="STAT"/>
</dbReference>
<gene>
    <name evidence="14" type="ORF">Ocin01_18397</name>
</gene>
<dbReference type="GO" id="GO:0003677">
    <property type="term" value="F:DNA binding"/>
    <property type="evidence" value="ECO:0007669"/>
    <property type="project" value="UniProtKB-KW"/>
</dbReference>
<dbReference type="SUPFAM" id="SSF55550">
    <property type="entry name" value="SH2 domain"/>
    <property type="match status" value="1"/>
</dbReference>
<keyword evidence="4" id="KW-0963">Cytoplasm</keyword>
<accession>A0A1D2M5N3</accession>
<proteinExistence type="inferred from homology"/>
<dbReference type="InterPro" id="IPR012345">
    <property type="entry name" value="STAT_TF_DNA-bd_N"/>
</dbReference>
<evidence type="ECO:0000256" key="7">
    <source>
        <dbReference type="ARBA" id="ARBA00023015"/>
    </source>
</evidence>
<evidence type="ECO:0000256" key="11">
    <source>
        <dbReference type="ARBA" id="ARBA00023242"/>
    </source>
</evidence>
<dbReference type="AlphaFoldDB" id="A0A1D2M5N3"/>
<keyword evidence="9" id="KW-0010">Activator</keyword>
<evidence type="ECO:0000256" key="9">
    <source>
        <dbReference type="ARBA" id="ARBA00023159"/>
    </source>
</evidence>
<evidence type="ECO:0000256" key="4">
    <source>
        <dbReference type="ARBA" id="ARBA00022490"/>
    </source>
</evidence>
<dbReference type="InterPro" id="IPR036860">
    <property type="entry name" value="SH2_dom_sf"/>
</dbReference>
<dbReference type="GO" id="GO:0006357">
    <property type="term" value="P:regulation of transcription by RNA polymerase II"/>
    <property type="evidence" value="ECO:0007669"/>
    <property type="project" value="UniProtKB-ARBA"/>
</dbReference>
<keyword evidence="5" id="KW-0597">Phosphoprotein</keyword>
<dbReference type="GO" id="GO:0003700">
    <property type="term" value="F:DNA-binding transcription factor activity"/>
    <property type="evidence" value="ECO:0007669"/>
    <property type="project" value="InterPro"/>
</dbReference>
<dbReference type="GO" id="GO:0005737">
    <property type="term" value="C:cytoplasm"/>
    <property type="evidence" value="ECO:0007669"/>
    <property type="project" value="UniProtKB-SubCell"/>
</dbReference>
<evidence type="ECO:0000313" key="14">
    <source>
        <dbReference type="EMBL" id="ODM88285.1"/>
    </source>
</evidence>
<dbReference type="PANTHER" id="PTHR11801">
    <property type="entry name" value="SIGNAL TRANSDUCER AND ACTIVATOR OF TRANSCRIPTION"/>
    <property type="match status" value="1"/>
</dbReference>
<dbReference type="Gene3D" id="3.30.505.10">
    <property type="entry name" value="SH2 domain"/>
    <property type="match status" value="1"/>
</dbReference>
<evidence type="ECO:0000256" key="1">
    <source>
        <dbReference type="ARBA" id="ARBA00004123"/>
    </source>
</evidence>
<comment type="caution">
    <text evidence="14">The sequence shown here is derived from an EMBL/GenBank/DDBJ whole genome shotgun (WGS) entry which is preliminary data.</text>
</comment>
<name>A0A1D2M5N3_ORCCI</name>
<evidence type="ECO:0000256" key="5">
    <source>
        <dbReference type="ARBA" id="ARBA00022553"/>
    </source>
</evidence>
<feature type="compositionally biased region" description="Basic and acidic residues" evidence="12">
    <location>
        <begin position="630"/>
        <end position="639"/>
    </location>
</feature>
<keyword evidence="8" id="KW-0238">DNA-binding</keyword>
<dbReference type="STRING" id="48709.A0A1D2M5N3"/>
<dbReference type="Proteomes" id="UP000094527">
    <property type="component" value="Unassembled WGS sequence"/>
</dbReference>
<feature type="region of interest" description="Disordered" evidence="12">
    <location>
        <begin position="628"/>
        <end position="656"/>
    </location>
</feature>
<comment type="similarity">
    <text evidence="3">Belongs to the transcription factor STAT family.</text>
</comment>
<keyword evidence="6" id="KW-0727">SH2 domain</keyword>
<feature type="domain" description="Signal transducer and activator of transcription linker" evidence="13">
    <location>
        <begin position="393"/>
        <end position="470"/>
    </location>
</feature>
<dbReference type="GO" id="GO:0005634">
    <property type="term" value="C:nucleus"/>
    <property type="evidence" value="ECO:0007669"/>
    <property type="project" value="UniProtKB-SubCell"/>
</dbReference>
<evidence type="ECO:0000256" key="10">
    <source>
        <dbReference type="ARBA" id="ARBA00023163"/>
    </source>
</evidence>
<keyword evidence="10" id="KW-0804">Transcription</keyword>
<sequence length="699" mass="79694">MATLHKQKLKDFIDKIDLVSIYPAVLIKRFGKDDGISHVSRDLHSIWNLKIHLSTTILTILTLCRHFVSGMENYFQCYQRSQGLHVVGIDVSKSTMCTSDIQKLPKEIQEIQKFIQEMKLEILQDVAKAYEAVLNICRPWIDLNSLCYEQLAETKFQEYEMEFIKLAHSLHKKFSLVVTVQPEPVIQTKKERVNSVHVTFLNINNNLPQNIRLQIYLIGEPVVKQINENGKLPQQLKLAGTLMLAGKGNAIEDYSKLPNKRKRKYSTKKQKYSKILPYGINAGSQESVDNCTGLEIQFNSSTPNKLYLNMPVAIKITEVVRNGKRKVKAGEKESSENVANEKYCFLFVVELLVEGQTEKAWTTSLPFIVTTHGSHNERAWATMVWENAFPLPGRKGFEVQKSAHTSQILEVLEGYFNKRMKKPLTPSHLKCIENKLNQHVGKDAPKILWTELIQEREINGEKIPSFWRWFYRSGLIVMKGPFKDEWDNGLFEGFISFEDACTALFNAVDTTNGQSSPVGTFLIRFSDSEPGSISMVYITVTVEGKIGASRMKPIEFYLRKSLAESSTLFLHQLNSKYESGREVLCRLYPDKGKRDAFAKFYKHAPDNNQTKSKEHYVGLSFVADTSKPNKVVEKTENNTHDGTSAALPTDSSNASGVANEVTAFEPSAVELDDDLMRNITDETWEWLMDHWKNLDWPAL</sequence>
<dbReference type="InterPro" id="IPR008967">
    <property type="entry name" value="p53-like_TF_DNA-bd_sf"/>
</dbReference>
<dbReference type="EMBL" id="LJIJ01003829">
    <property type="protein sequence ID" value="ODM88285.1"/>
    <property type="molecule type" value="Genomic_DNA"/>
</dbReference>
<keyword evidence="7" id="KW-0805">Transcription regulation</keyword>
<reference evidence="14 15" key="1">
    <citation type="journal article" date="2016" name="Genome Biol. Evol.">
        <title>Gene Family Evolution Reflects Adaptation to Soil Environmental Stressors in the Genome of the Collembolan Orchesella cincta.</title>
        <authorList>
            <person name="Faddeeva-Vakhrusheva A."/>
            <person name="Derks M.F."/>
            <person name="Anvar S.Y."/>
            <person name="Agamennone V."/>
            <person name="Suring W."/>
            <person name="Smit S."/>
            <person name="van Straalen N.M."/>
            <person name="Roelofs D."/>
        </authorList>
    </citation>
    <scope>NUCLEOTIDE SEQUENCE [LARGE SCALE GENOMIC DNA]</scope>
    <source>
        <tissue evidence="14">Mixed pool</tissue>
    </source>
</reference>
<dbReference type="GO" id="GO:0007165">
    <property type="term" value="P:signal transduction"/>
    <property type="evidence" value="ECO:0007669"/>
    <property type="project" value="InterPro"/>
</dbReference>
<dbReference type="Gene3D" id="2.60.40.630">
    <property type="entry name" value="STAT transcription factor, DNA-binding domain"/>
    <property type="match status" value="1"/>
</dbReference>
<evidence type="ECO:0000256" key="3">
    <source>
        <dbReference type="ARBA" id="ARBA00005586"/>
    </source>
</evidence>
<protein>
    <submittedName>
        <fullName evidence="14">Signal transducer and activator of transcription 5B</fullName>
    </submittedName>
</protein>
<dbReference type="Pfam" id="PF21354">
    <property type="entry name" value="STAT_linker"/>
    <property type="match status" value="1"/>
</dbReference>
<evidence type="ECO:0000256" key="8">
    <source>
        <dbReference type="ARBA" id="ARBA00023125"/>
    </source>
</evidence>
<evidence type="ECO:0000256" key="2">
    <source>
        <dbReference type="ARBA" id="ARBA00004496"/>
    </source>
</evidence>
<organism evidence="14 15">
    <name type="scientific">Orchesella cincta</name>
    <name type="common">Springtail</name>
    <name type="synonym">Podura cincta</name>
    <dbReference type="NCBI Taxonomy" id="48709"/>
    <lineage>
        <taxon>Eukaryota</taxon>
        <taxon>Metazoa</taxon>
        <taxon>Ecdysozoa</taxon>
        <taxon>Arthropoda</taxon>
        <taxon>Hexapoda</taxon>
        <taxon>Collembola</taxon>
        <taxon>Entomobryomorpha</taxon>
        <taxon>Entomobryoidea</taxon>
        <taxon>Orchesellidae</taxon>
        <taxon>Orchesellinae</taxon>
        <taxon>Orchesella</taxon>
    </lineage>
</organism>